<keyword evidence="1" id="KW-0812">Transmembrane</keyword>
<dbReference type="Proteomes" id="UP000198356">
    <property type="component" value="Unassembled WGS sequence"/>
</dbReference>
<protein>
    <submittedName>
        <fullName evidence="2">Uncharacterized protein</fullName>
    </submittedName>
</protein>
<name>A0A239LIG8_9BACT</name>
<dbReference type="EMBL" id="FZOU01000007">
    <property type="protein sequence ID" value="SNT29712.1"/>
    <property type="molecule type" value="Genomic_DNA"/>
</dbReference>
<gene>
    <name evidence="2" type="ORF">SAMN05421770_10724</name>
</gene>
<keyword evidence="1" id="KW-1133">Transmembrane helix</keyword>
<accession>A0A239LIG8</accession>
<evidence type="ECO:0000313" key="2">
    <source>
        <dbReference type="EMBL" id="SNT29712.1"/>
    </source>
</evidence>
<dbReference type="AlphaFoldDB" id="A0A239LIG8"/>
<dbReference type="RefSeq" id="WP_089409659.1">
    <property type="nucleotide sequence ID" value="NZ_FZOU01000007.1"/>
</dbReference>
<dbReference type="OrthoDB" id="121979at2"/>
<organism evidence="2 3">
    <name type="scientific">Granulicella rosea</name>
    <dbReference type="NCBI Taxonomy" id="474952"/>
    <lineage>
        <taxon>Bacteria</taxon>
        <taxon>Pseudomonadati</taxon>
        <taxon>Acidobacteriota</taxon>
        <taxon>Terriglobia</taxon>
        <taxon>Terriglobales</taxon>
        <taxon>Acidobacteriaceae</taxon>
        <taxon>Granulicella</taxon>
    </lineage>
</organism>
<proteinExistence type="predicted"/>
<sequence>MANLLIPAEERNLNPDDVAHLDRRRRRGQLFLVISFQCIIVSTLLTLWSGQDLTYSPGGAHPIAYWNATTITLAIIFGLNGLRLRRGSNEFFSY</sequence>
<evidence type="ECO:0000256" key="1">
    <source>
        <dbReference type="SAM" id="Phobius"/>
    </source>
</evidence>
<keyword evidence="3" id="KW-1185">Reference proteome</keyword>
<feature type="transmembrane region" description="Helical" evidence="1">
    <location>
        <begin position="30"/>
        <end position="51"/>
    </location>
</feature>
<evidence type="ECO:0000313" key="3">
    <source>
        <dbReference type="Proteomes" id="UP000198356"/>
    </source>
</evidence>
<keyword evidence="1" id="KW-0472">Membrane</keyword>
<reference evidence="2 3" key="1">
    <citation type="submission" date="2017-06" db="EMBL/GenBank/DDBJ databases">
        <authorList>
            <person name="Kim H.J."/>
            <person name="Triplett B.A."/>
        </authorList>
    </citation>
    <scope>NUCLEOTIDE SEQUENCE [LARGE SCALE GENOMIC DNA]</scope>
    <source>
        <strain evidence="2 3">DSM 18704</strain>
    </source>
</reference>
<feature type="transmembrane region" description="Helical" evidence="1">
    <location>
        <begin position="63"/>
        <end position="82"/>
    </location>
</feature>